<dbReference type="InterPro" id="IPR035892">
    <property type="entry name" value="C2_domain_sf"/>
</dbReference>
<protein>
    <recommendedName>
        <fullName evidence="5">Exocyst complex component Sec6</fullName>
    </recommendedName>
</protein>
<dbReference type="AlphaFoldDB" id="A0A7S0DFB6"/>
<dbReference type="PANTHER" id="PTHR46980">
    <property type="entry name" value="TRICALBIN-1-RELATED"/>
    <property type="match status" value="1"/>
</dbReference>
<feature type="domain" description="C2" evidence="3">
    <location>
        <begin position="588"/>
        <end position="714"/>
    </location>
</feature>
<dbReference type="Pfam" id="PF00168">
    <property type="entry name" value="C2"/>
    <property type="match status" value="1"/>
</dbReference>
<dbReference type="InterPro" id="IPR010326">
    <property type="entry name" value="EXOC3/Sec6"/>
</dbReference>
<dbReference type="SUPFAM" id="SSF50729">
    <property type="entry name" value="PH domain-like"/>
    <property type="match status" value="1"/>
</dbReference>
<gene>
    <name evidence="4" type="ORF">LAMO00422_LOCUS12063</name>
</gene>
<reference evidence="4" key="1">
    <citation type="submission" date="2021-01" db="EMBL/GenBank/DDBJ databases">
        <authorList>
            <person name="Corre E."/>
            <person name="Pelletier E."/>
            <person name="Niang G."/>
            <person name="Scheremetjew M."/>
            <person name="Finn R."/>
            <person name="Kale V."/>
            <person name="Holt S."/>
            <person name="Cochrane G."/>
            <person name="Meng A."/>
            <person name="Brown T."/>
            <person name="Cohen L."/>
        </authorList>
    </citation>
    <scope>NUCLEOTIDE SEQUENCE</scope>
    <source>
        <strain evidence="4">CCMP2058</strain>
    </source>
</reference>
<dbReference type="InterPro" id="IPR052455">
    <property type="entry name" value="Tricalbin_domain"/>
</dbReference>
<accession>A0A7S0DFB6</accession>
<dbReference type="Gene3D" id="2.60.40.150">
    <property type="entry name" value="C2 domain"/>
    <property type="match status" value="1"/>
</dbReference>
<feature type="region of interest" description="Disordered" evidence="1">
    <location>
        <begin position="896"/>
        <end position="921"/>
    </location>
</feature>
<dbReference type="PROSITE" id="PS50004">
    <property type="entry name" value="C2"/>
    <property type="match status" value="1"/>
</dbReference>
<dbReference type="SUPFAM" id="SSF49562">
    <property type="entry name" value="C2 domain (Calcium/lipid-binding domain, CaLB)"/>
    <property type="match status" value="1"/>
</dbReference>
<evidence type="ECO:0008006" key="5">
    <source>
        <dbReference type="Google" id="ProtNLM"/>
    </source>
</evidence>
<feature type="domain" description="PH" evidence="2">
    <location>
        <begin position="783"/>
        <end position="881"/>
    </location>
</feature>
<dbReference type="PROSITE" id="PS50003">
    <property type="entry name" value="PH_DOMAIN"/>
    <property type="match status" value="1"/>
</dbReference>
<name>A0A7S0DFB6_9EUKA</name>
<dbReference type="SMART" id="SM00239">
    <property type="entry name" value="C2"/>
    <property type="match status" value="1"/>
</dbReference>
<evidence type="ECO:0000259" key="3">
    <source>
        <dbReference type="PROSITE" id="PS50004"/>
    </source>
</evidence>
<organism evidence="4">
    <name type="scientific">Amorphochlora amoebiformis</name>
    <dbReference type="NCBI Taxonomy" id="1561963"/>
    <lineage>
        <taxon>Eukaryota</taxon>
        <taxon>Sar</taxon>
        <taxon>Rhizaria</taxon>
        <taxon>Cercozoa</taxon>
        <taxon>Chlorarachniophyceae</taxon>
        <taxon>Amorphochlora</taxon>
    </lineage>
</organism>
<evidence type="ECO:0000259" key="2">
    <source>
        <dbReference type="PROSITE" id="PS50003"/>
    </source>
</evidence>
<dbReference type="GO" id="GO:0006887">
    <property type="term" value="P:exocytosis"/>
    <property type="evidence" value="ECO:0007669"/>
    <property type="project" value="InterPro"/>
</dbReference>
<evidence type="ECO:0000313" key="4">
    <source>
        <dbReference type="EMBL" id="CAD8453123.1"/>
    </source>
</evidence>
<dbReference type="CDD" id="cd00030">
    <property type="entry name" value="C2"/>
    <property type="match status" value="1"/>
</dbReference>
<proteinExistence type="predicted"/>
<dbReference type="Pfam" id="PF06046">
    <property type="entry name" value="Sec6"/>
    <property type="match status" value="1"/>
</dbReference>
<dbReference type="EMBL" id="HBEM01017619">
    <property type="protein sequence ID" value="CAD8453123.1"/>
    <property type="molecule type" value="Transcribed_RNA"/>
</dbReference>
<sequence length="921" mass="106176">MQNAFGADFNIVVDEMDDNEGYIDDDPEKLNAKEHQEKGKRLIHGLNSLLQDTLYLHVVRETLLPGALPSAVAADLIFRMLEEYHNRIVKLLDEFLTVYKLRNIRALQLVAWVNEYQMKTEFYAHHFPERAKGGIGHWEDRESLIDHKEASGWWEAEAAETNAEKMMALRLRVIADSKRLNKELMQRYIVFRGMQQNSMIDRIIKQEEQWTVSPETLDQWKEEGGAHSSQLHTYSAQSLFTVIDSSVETVGSKYHISGKQLRQEVVIQLKALQNYTVQLSILYDRIFLPPLPPRQHLTDKYLESVFNISRADIGNIARTKIGIYSAHGSESKGVIEREYYWLISQINNFELFKEYALKMLKKIEERYVLDVDDKDISNKMFDETVALFKTQYERCGGVLASLIIQNCDDFYNCLFSEDWCKEKCTLVTNIFTRVQTGLGMFTNADVMSSDDMAFYVQRECLHKLGIEYVRELSRKKIDDLPQEDIRRAIQRDFRTMTQLIEEDTEDKKNVKHIMPNLLILTIDTCLSVPDDFVEQALADFKTILEAQIAFSKAEIQSILTNIVMCRDDLSRRQRNYLLDACQKGFKAEFSIPLPSIAVESKIKREWVLSISVLEGEHLVAKDKNGLSDPYVKVQIEDTASKVLYKAETSKITKTLNPRWNYFMPKISKAARQSFYQVVFTVWDNDVFGPDDFMGQAVLTRSQILEGIRNAALTRGSDDGSSFFDLVLQPINSKDEVSGSINVRITHKEVDGDSDVHLKEIAKNHAENTTKNLNIDEKDMEIQDVWHGGELRKFIPGNLFRWWQKRSFEVHKDGTLHYGKASVTSVEWKSYKIIAIYSDKLEDSNFQFEIKLENHTHSPIKLRAPNAAILKKWISYVNKLIAEMAIKSDSRHQSLDAFMGSGRGRNTSQEEQSLDDFLNPGS</sequence>
<dbReference type="PANTHER" id="PTHR46980:SF2">
    <property type="entry name" value="TRICALBIN-1-RELATED"/>
    <property type="match status" value="1"/>
</dbReference>
<evidence type="ECO:0000256" key="1">
    <source>
        <dbReference type="SAM" id="MobiDB-lite"/>
    </source>
</evidence>
<dbReference type="GO" id="GO:0000145">
    <property type="term" value="C:exocyst"/>
    <property type="evidence" value="ECO:0007669"/>
    <property type="project" value="InterPro"/>
</dbReference>
<dbReference type="InterPro" id="IPR001849">
    <property type="entry name" value="PH_domain"/>
</dbReference>
<dbReference type="InterPro" id="IPR000008">
    <property type="entry name" value="C2_dom"/>
</dbReference>